<dbReference type="AlphaFoldDB" id="A0A066RYW6"/>
<name>A0A066RYW6_9GAMM</name>
<dbReference type="Proteomes" id="UP000027192">
    <property type="component" value="Unassembled WGS sequence"/>
</dbReference>
<gene>
    <name evidence="1" type="ORF">EA58_03765</name>
</gene>
<evidence type="ECO:0000313" key="1">
    <source>
        <dbReference type="EMBL" id="KDM92882.1"/>
    </source>
</evidence>
<accession>A0A066RYW6</accession>
<protein>
    <submittedName>
        <fullName evidence="1">Uncharacterized protein</fullName>
    </submittedName>
</protein>
<sequence length="223" mass="25289">MGLATNIEKWDMSAAIGMATEGIRSSYNQGAGGGGFGAADREIASRIDGAKVLAAIDRIGKQATHLADWSMFAYASPYWNGQHNRERFFNHVLHDWVMSWACKGLYIQERTFNRVKAMLPVIAGGLALEQATGAEISEWTVVGQKLKQELQYQPTATKALLIRALVEQDCLDKGEDSEAFQKKRQRYYQNHWSDWSQHVETIRSQLIQYDRLARKMFKVTIEN</sequence>
<dbReference type="STRING" id="1654360.EA58_03765"/>
<dbReference type="OrthoDB" id="5859854at2"/>
<proteinExistence type="predicted"/>
<organism evidence="1 2">
    <name type="scientific">Photobacterium galatheae</name>
    <dbReference type="NCBI Taxonomy" id="1654360"/>
    <lineage>
        <taxon>Bacteria</taxon>
        <taxon>Pseudomonadati</taxon>
        <taxon>Pseudomonadota</taxon>
        <taxon>Gammaproteobacteria</taxon>
        <taxon>Vibrionales</taxon>
        <taxon>Vibrionaceae</taxon>
        <taxon>Photobacterium</taxon>
    </lineage>
</organism>
<evidence type="ECO:0000313" key="2">
    <source>
        <dbReference type="Proteomes" id="UP000027192"/>
    </source>
</evidence>
<keyword evidence="2" id="KW-1185">Reference proteome</keyword>
<dbReference type="EMBL" id="JMIB01000005">
    <property type="protein sequence ID" value="KDM92882.1"/>
    <property type="molecule type" value="Genomic_DNA"/>
</dbReference>
<dbReference type="RefSeq" id="WP_036748989.1">
    <property type="nucleotide sequence ID" value="NZ_JAGSGC010000002.1"/>
</dbReference>
<reference evidence="1 2" key="1">
    <citation type="submission" date="2014-04" db="EMBL/GenBank/DDBJ databases">
        <title>Draft genome sequence of Photobacterium halotolerans S2753: a solonamide, ngercheumicin and holomycin producer.</title>
        <authorList>
            <person name="Machado H.R."/>
            <person name="Gram L."/>
        </authorList>
    </citation>
    <scope>NUCLEOTIDE SEQUENCE [LARGE SCALE GENOMIC DNA]</scope>
    <source>
        <strain evidence="1 2">S2753</strain>
    </source>
</reference>
<comment type="caution">
    <text evidence="1">The sequence shown here is derived from an EMBL/GenBank/DDBJ whole genome shotgun (WGS) entry which is preliminary data.</text>
</comment>